<feature type="repeat" description="TPR" evidence="3">
    <location>
        <begin position="94"/>
        <end position="127"/>
    </location>
</feature>
<sequence precursor="true">MNKKHLSLAIIILSLFLFRAVSAGEGKKIIRTGEEFYANGAFTEAVAAFDEALALDPRNFDAYLGRGKAFYKLKRYREAIDDYTRKLQITGDCARAHYHRGLAYVELQEFKKAVADFDEAIHIHSSYSNALFSRGKVKYQMKDTLGAMKDIRVAAEKENPEAIEWLKKYEPNR</sequence>
<dbReference type="InterPro" id="IPR019734">
    <property type="entry name" value="TPR_rpt"/>
</dbReference>
<evidence type="ECO:0000313" key="4">
    <source>
        <dbReference type="EMBL" id="ABL65787.1"/>
    </source>
</evidence>
<dbReference type="KEGG" id="cph:Cpha266_1770"/>
<keyword evidence="5" id="KW-1185">Reference proteome</keyword>
<keyword evidence="1" id="KW-0677">Repeat</keyword>
<dbReference type="PROSITE" id="PS50005">
    <property type="entry name" value="TPR"/>
    <property type="match status" value="3"/>
</dbReference>
<dbReference type="Proteomes" id="UP000008701">
    <property type="component" value="Chromosome"/>
</dbReference>
<dbReference type="STRING" id="290317.Cpha266_1770"/>
<evidence type="ECO:0000313" key="5">
    <source>
        <dbReference type="Proteomes" id="UP000008701"/>
    </source>
</evidence>
<dbReference type="PANTHER" id="PTHR44858">
    <property type="entry name" value="TETRATRICOPEPTIDE REPEAT PROTEIN 6"/>
    <property type="match status" value="1"/>
</dbReference>
<protein>
    <submittedName>
        <fullName evidence="4">TPR repeat-containing protein</fullName>
    </submittedName>
</protein>
<name>A1BHB0_CHLPD</name>
<keyword evidence="2 3" id="KW-0802">TPR repeat</keyword>
<dbReference type="Pfam" id="PF13414">
    <property type="entry name" value="TPR_11"/>
    <property type="match status" value="1"/>
</dbReference>
<dbReference type="SUPFAM" id="SSF48452">
    <property type="entry name" value="TPR-like"/>
    <property type="match status" value="1"/>
</dbReference>
<dbReference type="PANTHER" id="PTHR44858:SF1">
    <property type="entry name" value="UDP-N-ACETYLGLUCOSAMINE--PEPTIDE N-ACETYLGLUCOSAMINYLTRANSFERASE SPINDLY-RELATED"/>
    <property type="match status" value="1"/>
</dbReference>
<feature type="repeat" description="TPR" evidence="3">
    <location>
        <begin position="60"/>
        <end position="93"/>
    </location>
</feature>
<gene>
    <name evidence="4" type="ordered locus">Cpha266_1770</name>
</gene>
<dbReference type="RefSeq" id="WP_011745594.1">
    <property type="nucleotide sequence ID" value="NC_008639.1"/>
</dbReference>
<evidence type="ECO:0000256" key="3">
    <source>
        <dbReference type="PROSITE-ProRule" id="PRU00339"/>
    </source>
</evidence>
<dbReference type="Gene3D" id="1.25.40.10">
    <property type="entry name" value="Tetratricopeptide repeat domain"/>
    <property type="match status" value="2"/>
</dbReference>
<evidence type="ECO:0000256" key="1">
    <source>
        <dbReference type="ARBA" id="ARBA00022737"/>
    </source>
</evidence>
<dbReference type="EMBL" id="CP000492">
    <property type="protein sequence ID" value="ABL65787.1"/>
    <property type="molecule type" value="Genomic_DNA"/>
</dbReference>
<dbReference type="eggNOG" id="COG0457">
    <property type="taxonomic scope" value="Bacteria"/>
</dbReference>
<dbReference type="HOGENOM" id="CLU_1529929_0_0_10"/>
<dbReference type="InterPro" id="IPR011990">
    <property type="entry name" value="TPR-like_helical_dom_sf"/>
</dbReference>
<reference evidence="4 5" key="1">
    <citation type="submission" date="2006-12" db="EMBL/GenBank/DDBJ databases">
        <title>Complete sequence of Chlorobium phaeobacteroides DSM 266.</title>
        <authorList>
            <consortium name="US DOE Joint Genome Institute"/>
            <person name="Copeland A."/>
            <person name="Lucas S."/>
            <person name="Lapidus A."/>
            <person name="Barry K."/>
            <person name="Detter J.C."/>
            <person name="Glavina del Rio T."/>
            <person name="Hammon N."/>
            <person name="Israni S."/>
            <person name="Pitluck S."/>
            <person name="Goltsman E."/>
            <person name="Schmutz J."/>
            <person name="Larimer F."/>
            <person name="Land M."/>
            <person name="Hauser L."/>
            <person name="Mikhailova N."/>
            <person name="Li T."/>
            <person name="Overmann J."/>
            <person name="Bryant D.A."/>
            <person name="Richardson P."/>
        </authorList>
    </citation>
    <scope>NUCLEOTIDE SEQUENCE [LARGE SCALE GENOMIC DNA]</scope>
    <source>
        <strain evidence="4 5">DSM 266</strain>
    </source>
</reference>
<evidence type="ECO:0000256" key="2">
    <source>
        <dbReference type="ARBA" id="ARBA00022803"/>
    </source>
</evidence>
<organism evidence="4 5">
    <name type="scientific">Chlorobium phaeobacteroides (strain DSM 266 / SMG 266 / 2430)</name>
    <dbReference type="NCBI Taxonomy" id="290317"/>
    <lineage>
        <taxon>Bacteria</taxon>
        <taxon>Pseudomonadati</taxon>
        <taxon>Chlorobiota</taxon>
        <taxon>Chlorobiia</taxon>
        <taxon>Chlorobiales</taxon>
        <taxon>Chlorobiaceae</taxon>
        <taxon>Chlorobium/Pelodictyon group</taxon>
        <taxon>Chlorobium</taxon>
    </lineage>
</organism>
<dbReference type="SMART" id="SM00028">
    <property type="entry name" value="TPR"/>
    <property type="match status" value="3"/>
</dbReference>
<dbReference type="OrthoDB" id="127293at2"/>
<dbReference type="AlphaFoldDB" id="A1BHB0"/>
<dbReference type="InterPro" id="IPR050498">
    <property type="entry name" value="Ycf3"/>
</dbReference>
<proteinExistence type="predicted"/>
<accession>A1BHB0</accession>
<dbReference type="Pfam" id="PF00515">
    <property type="entry name" value="TPR_1"/>
    <property type="match status" value="1"/>
</dbReference>
<feature type="repeat" description="TPR" evidence="3">
    <location>
        <begin position="26"/>
        <end position="59"/>
    </location>
</feature>